<keyword evidence="1" id="KW-0812">Transmembrane</keyword>
<dbReference type="PANTHER" id="PTHR34219">
    <property type="entry name" value="IRON-REGULATED INNER MEMBRANE PROTEIN-RELATED"/>
    <property type="match status" value="1"/>
</dbReference>
<evidence type="ECO:0000313" key="3">
    <source>
        <dbReference type="Proteomes" id="UP000030101"/>
    </source>
</evidence>
<name>A0ABR4XMM2_9PORP</name>
<evidence type="ECO:0000313" key="2">
    <source>
        <dbReference type="EMBL" id="KGN92886.1"/>
    </source>
</evidence>
<accession>A0ABR4XMM2</accession>
<dbReference type="EMBL" id="JQZV01000006">
    <property type="protein sequence ID" value="KGN92886.1"/>
    <property type="molecule type" value="Genomic_DNA"/>
</dbReference>
<organism evidence="2 3">
    <name type="scientific">Porphyromonas canoris</name>
    <dbReference type="NCBI Taxonomy" id="36875"/>
    <lineage>
        <taxon>Bacteria</taxon>
        <taxon>Pseudomonadati</taxon>
        <taxon>Bacteroidota</taxon>
        <taxon>Bacteroidia</taxon>
        <taxon>Bacteroidales</taxon>
        <taxon>Porphyromonadaceae</taxon>
        <taxon>Porphyromonas</taxon>
    </lineage>
</organism>
<keyword evidence="3" id="KW-1185">Reference proteome</keyword>
<feature type="transmembrane region" description="Helical" evidence="1">
    <location>
        <begin position="210"/>
        <end position="232"/>
    </location>
</feature>
<keyword evidence="1" id="KW-1133">Transmembrane helix</keyword>
<dbReference type="InterPro" id="IPR005625">
    <property type="entry name" value="PepSY-ass_TM"/>
</dbReference>
<proteinExistence type="predicted"/>
<dbReference type="RefSeq" id="WP_036789469.1">
    <property type="nucleotide sequence ID" value="NZ_JQZV01000006.1"/>
</dbReference>
<evidence type="ECO:0008006" key="4">
    <source>
        <dbReference type="Google" id="ProtNLM"/>
    </source>
</evidence>
<evidence type="ECO:0000256" key="1">
    <source>
        <dbReference type="SAM" id="Phobius"/>
    </source>
</evidence>
<feature type="transmembrane region" description="Helical" evidence="1">
    <location>
        <begin position="475"/>
        <end position="495"/>
    </location>
</feature>
<feature type="transmembrane region" description="Helical" evidence="1">
    <location>
        <begin position="263"/>
        <end position="281"/>
    </location>
</feature>
<sequence length="512" mass="57268">MNRAFKKYHKWIGLFVCFFIILSALSGIVLNHRRAVSRIDIPRSALPASYGYTNWNNGAVKGTIRLGGDSVLLYGTAGMLLSDTLHRSFAAFNAGLLTGADNRIVNRVVSTPDEQRYAITTFDLYRLGADNRWENLTARAGIDERISDLTVKGDTLVVLTRSKVYHAAYPYLSFHSHEIKEPEGYVAKTSLFRTFWLLHSGELFGLPGQLLVDFLGVLLIVMCLTGIAFTFIPKLVRYRRKKQLAIKPAMNALKLSIKWHNKVGALFLVLFLVLGITGTFLRPPLLIAIIRSDVKPLPGSVLDDPNPWRDKLRNLRYDANTSDWLLYTSSGFFSLASLDAVPRPVAYTPPVSVMGINCMEPAPNGWTVGSFSGLFSWDRVNGVITDRQTGEVVPKKRKPAGRPVFNNQVSGYSRDFSAGKEIVFSYNTGAQTSDGSAFAEMPEILKKGRLSLWHTALEIHVGRAYNPVIGPFSDLFIFLFGLLFTFILISGYIVYRHSYKRNRKRGAKSRKP</sequence>
<dbReference type="Proteomes" id="UP000030101">
    <property type="component" value="Unassembled WGS sequence"/>
</dbReference>
<dbReference type="Pfam" id="PF03929">
    <property type="entry name" value="PepSY_TM"/>
    <property type="match status" value="1"/>
</dbReference>
<dbReference type="PANTHER" id="PTHR34219:SF3">
    <property type="entry name" value="BLL7967 PROTEIN"/>
    <property type="match status" value="1"/>
</dbReference>
<gene>
    <name evidence="2" type="ORF">HQ43_03160</name>
</gene>
<comment type="caution">
    <text evidence="2">The sequence shown here is derived from an EMBL/GenBank/DDBJ whole genome shotgun (WGS) entry which is preliminary data.</text>
</comment>
<protein>
    <recommendedName>
        <fullName evidence="4">PepSY-associated TM region</fullName>
    </recommendedName>
</protein>
<reference evidence="2 3" key="1">
    <citation type="submission" date="2014-08" db="EMBL/GenBank/DDBJ databases">
        <title>Porphyromonas canoris strain:OH2762 Genome sequencing.</title>
        <authorList>
            <person name="Wallis C."/>
            <person name="Deusch O."/>
            <person name="O'Flynn C."/>
            <person name="Davis I."/>
            <person name="Jospin G."/>
            <person name="Darling A.E."/>
            <person name="Coil D.A."/>
            <person name="Alexiev A."/>
            <person name="Horsfall A."/>
            <person name="Kirkwood N."/>
            <person name="Harris S."/>
            <person name="Eisen J.A."/>
        </authorList>
    </citation>
    <scope>NUCLEOTIDE SEQUENCE [LARGE SCALE GENOMIC DNA]</scope>
    <source>
        <strain evidence="3">COT-108 OH2762</strain>
    </source>
</reference>
<keyword evidence="1" id="KW-0472">Membrane</keyword>